<dbReference type="CDD" id="cd05233">
    <property type="entry name" value="SDR_c"/>
    <property type="match status" value="1"/>
</dbReference>
<dbReference type="PANTHER" id="PTHR42879:SF2">
    <property type="entry name" value="3-OXOACYL-[ACYL-CARRIER-PROTEIN] REDUCTASE FABG"/>
    <property type="match status" value="1"/>
</dbReference>
<comment type="similarity">
    <text evidence="1">Belongs to the short-chain dehydrogenases/reductases (SDR) family.</text>
</comment>
<evidence type="ECO:0000313" key="3">
    <source>
        <dbReference type="EMBL" id="HJE97980.1"/>
    </source>
</evidence>
<dbReference type="GO" id="GO:0008206">
    <property type="term" value="P:bile acid metabolic process"/>
    <property type="evidence" value="ECO:0007669"/>
    <property type="project" value="UniProtKB-ARBA"/>
</dbReference>
<dbReference type="Pfam" id="PF13561">
    <property type="entry name" value="adh_short_C2"/>
    <property type="match status" value="1"/>
</dbReference>
<dbReference type="PRINTS" id="PR00080">
    <property type="entry name" value="SDRFAMILY"/>
</dbReference>
<dbReference type="PANTHER" id="PTHR42879">
    <property type="entry name" value="3-OXOACYL-(ACYL-CARRIER-PROTEIN) REDUCTASE"/>
    <property type="match status" value="1"/>
</dbReference>
<evidence type="ECO:0000256" key="1">
    <source>
        <dbReference type="ARBA" id="ARBA00006484"/>
    </source>
</evidence>
<dbReference type="InterPro" id="IPR036291">
    <property type="entry name" value="NAD(P)-bd_dom_sf"/>
</dbReference>
<dbReference type="Gene3D" id="3.40.50.720">
    <property type="entry name" value="NAD(P)-binding Rossmann-like Domain"/>
    <property type="match status" value="1"/>
</dbReference>
<proteinExistence type="inferred from homology"/>
<dbReference type="PROSITE" id="PS00061">
    <property type="entry name" value="ADH_SHORT"/>
    <property type="match status" value="1"/>
</dbReference>
<dbReference type="AlphaFoldDB" id="A0A921FA65"/>
<reference evidence="3" key="2">
    <citation type="submission" date="2021-09" db="EMBL/GenBank/DDBJ databases">
        <authorList>
            <person name="Gilroy R."/>
        </authorList>
    </citation>
    <scope>NUCLEOTIDE SEQUENCE</scope>
    <source>
        <strain evidence="3">CHK174-6876</strain>
    </source>
</reference>
<comment type="caution">
    <text evidence="3">The sequence shown here is derived from an EMBL/GenBank/DDBJ whole genome shotgun (WGS) entry which is preliminary data.</text>
</comment>
<dbReference type="InterPro" id="IPR050259">
    <property type="entry name" value="SDR"/>
</dbReference>
<dbReference type="PRINTS" id="PR00081">
    <property type="entry name" value="GDHRDH"/>
</dbReference>
<keyword evidence="2" id="KW-0560">Oxidoreductase</keyword>
<dbReference type="GO" id="GO:0016491">
    <property type="term" value="F:oxidoreductase activity"/>
    <property type="evidence" value="ECO:0007669"/>
    <property type="project" value="UniProtKB-KW"/>
</dbReference>
<dbReference type="InterPro" id="IPR002347">
    <property type="entry name" value="SDR_fam"/>
</dbReference>
<sequence length="244" mass="26940">MVTGGASGIGLAVTKELMKQDYQVVVADINQEALEDYSQKYPLYDGKKVDVTDEKEVIDFVNYVIKEYGQIDASFHIAGAMKQGIIVDQPYEDWKFTVDLCLNAVFLFTKYVGQQMRKQNRGKIVNISSLNAHVPMFFGGAYSTAKAGVEMLTKNTALELADYNVNVNAILPGLVATPMAKSTIENVEINKRYEERIPFRRAADPAEIAKPAVFLASDAASYINGTSLVVDGGWEISGYPDLRM</sequence>
<name>A0A921FA65_9LACO</name>
<gene>
    <name evidence="3" type="ORF">K8V00_10185</name>
</gene>
<dbReference type="Proteomes" id="UP000707535">
    <property type="component" value="Unassembled WGS sequence"/>
</dbReference>
<organism evidence="3 4">
    <name type="scientific">Ligilactobacillus acidipiscis</name>
    <dbReference type="NCBI Taxonomy" id="89059"/>
    <lineage>
        <taxon>Bacteria</taxon>
        <taxon>Bacillati</taxon>
        <taxon>Bacillota</taxon>
        <taxon>Bacilli</taxon>
        <taxon>Lactobacillales</taxon>
        <taxon>Lactobacillaceae</taxon>
        <taxon>Ligilactobacillus</taxon>
    </lineage>
</organism>
<evidence type="ECO:0000256" key="2">
    <source>
        <dbReference type="ARBA" id="ARBA00023002"/>
    </source>
</evidence>
<protein>
    <submittedName>
        <fullName evidence="3">SDR family oxidoreductase</fullName>
    </submittedName>
</protein>
<dbReference type="EMBL" id="DYXG01000099">
    <property type="protein sequence ID" value="HJE97980.1"/>
    <property type="molecule type" value="Genomic_DNA"/>
</dbReference>
<accession>A0A921FA65</accession>
<reference evidence="3" key="1">
    <citation type="journal article" date="2021" name="PeerJ">
        <title>Extensive microbial diversity within the chicken gut microbiome revealed by metagenomics and culture.</title>
        <authorList>
            <person name="Gilroy R."/>
            <person name="Ravi A."/>
            <person name="Getino M."/>
            <person name="Pursley I."/>
            <person name="Horton D.L."/>
            <person name="Alikhan N.F."/>
            <person name="Baker D."/>
            <person name="Gharbi K."/>
            <person name="Hall N."/>
            <person name="Watson M."/>
            <person name="Adriaenssens E.M."/>
            <person name="Foster-Nyarko E."/>
            <person name="Jarju S."/>
            <person name="Secka A."/>
            <person name="Antonio M."/>
            <person name="Oren A."/>
            <person name="Chaudhuri R.R."/>
            <person name="La Ragione R."/>
            <person name="Hildebrand F."/>
            <person name="Pallen M.J."/>
        </authorList>
    </citation>
    <scope>NUCLEOTIDE SEQUENCE</scope>
    <source>
        <strain evidence="3">CHK174-6876</strain>
    </source>
</reference>
<dbReference type="InterPro" id="IPR020904">
    <property type="entry name" value="Sc_DH/Rdtase_CS"/>
</dbReference>
<dbReference type="FunFam" id="3.40.50.720:FF:000084">
    <property type="entry name" value="Short-chain dehydrogenase reductase"/>
    <property type="match status" value="1"/>
</dbReference>
<dbReference type="SUPFAM" id="SSF51735">
    <property type="entry name" value="NAD(P)-binding Rossmann-fold domains"/>
    <property type="match status" value="1"/>
</dbReference>
<evidence type="ECO:0000313" key="4">
    <source>
        <dbReference type="Proteomes" id="UP000707535"/>
    </source>
</evidence>